<reference evidence="2" key="1">
    <citation type="journal article" date="2022" name="Mol. Ecol. Resour.">
        <title>The genomes of chicory, endive, great burdock and yacon provide insights into Asteraceae palaeo-polyploidization history and plant inulin production.</title>
        <authorList>
            <person name="Fan W."/>
            <person name="Wang S."/>
            <person name="Wang H."/>
            <person name="Wang A."/>
            <person name="Jiang F."/>
            <person name="Liu H."/>
            <person name="Zhao H."/>
            <person name="Xu D."/>
            <person name="Zhang Y."/>
        </authorList>
    </citation>
    <scope>NUCLEOTIDE SEQUENCE [LARGE SCALE GENOMIC DNA]</scope>
    <source>
        <strain evidence="2">cv. Niubang</strain>
    </source>
</reference>
<keyword evidence="2" id="KW-1185">Reference proteome</keyword>
<evidence type="ECO:0000313" key="2">
    <source>
        <dbReference type="Proteomes" id="UP001055879"/>
    </source>
</evidence>
<organism evidence="1 2">
    <name type="scientific">Arctium lappa</name>
    <name type="common">Greater burdock</name>
    <name type="synonym">Lappa major</name>
    <dbReference type="NCBI Taxonomy" id="4217"/>
    <lineage>
        <taxon>Eukaryota</taxon>
        <taxon>Viridiplantae</taxon>
        <taxon>Streptophyta</taxon>
        <taxon>Embryophyta</taxon>
        <taxon>Tracheophyta</taxon>
        <taxon>Spermatophyta</taxon>
        <taxon>Magnoliopsida</taxon>
        <taxon>eudicotyledons</taxon>
        <taxon>Gunneridae</taxon>
        <taxon>Pentapetalae</taxon>
        <taxon>asterids</taxon>
        <taxon>campanulids</taxon>
        <taxon>Asterales</taxon>
        <taxon>Asteraceae</taxon>
        <taxon>Carduoideae</taxon>
        <taxon>Cardueae</taxon>
        <taxon>Arctiinae</taxon>
        <taxon>Arctium</taxon>
    </lineage>
</organism>
<dbReference type="Proteomes" id="UP001055879">
    <property type="component" value="Linkage Group LG15"/>
</dbReference>
<proteinExistence type="predicted"/>
<comment type="caution">
    <text evidence="1">The sequence shown here is derived from an EMBL/GenBank/DDBJ whole genome shotgun (WGS) entry which is preliminary data.</text>
</comment>
<sequence length="820" mass="95487">MCIDYRELNKLTVKNRYPLPRIDDLFDQLQGASWFSKIDLRSGYHQMWVRSEDTEKTEFRTRYGHFEFVVMPFGLTNAPAAFMDLMNRVCSPMLDRSVIVFIDDILVYSKSTEEHETHLREVLEILRREKLYAKFSKCEFWLREVQFLGHVVNQKGIMVDPAKITAVMRWEVPKTPTEVRSFLGLARRLCEAPVLTLPEGMEDLVVYCDASHQGLGAVLMQRGKVIAYASRQLKPHEANYPTHDLELGAVVFALKIWRHYLYGVKCMIYTDHKSLKYLMDQQNLNMRQRRWLDVVKDYDCEILYHPGKANVIADALSRHPVGEPLRGLCQRLTVVVPLLEMIGKAQEVAALDMNAKRERVSGEIPNFARDSRGLLTRYGRIWVPSTGGNRQTLMNEAHKSKFSIHPGATKMYRDLREGYWWPCMKRDVAKYVEECLTCRKVKAEHQRLHGKLQPLEIPVWKWEEITMDLITKLPRTPRGNDAIWVIVDRLTKSAHFLAIKESSSAEKLAEIFVRKIVARHGMPVSIVSDRDTYFTSRFWGKFQKEMGTRLHLSTAFHPQTDGQSEHTIQTLEDMLRACAIDFGGSWDQYLPLAEFSYNNSFHSSIGRPSYEILYGRKCRTPICWGEVGQRVLGSTDIVLKTTEMIQMVRDRLTTAQSRQKSYADKRRSDLEFQIRDYVLLKVSPWKGVIRFRKRGKLGPRYIGPYKVIARVGKVAYRLELPDELSLIHNTFHVSQLRKCVTDETAVIPLEDIKINERLNYVEKPIAIIERKTKTLRNKVISLVKVQWQHRKGSEWTWEPETEMRKDYPELFADIDFEDEA</sequence>
<reference evidence="1 2" key="2">
    <citation type="journal article" date="2022" name="Mol. Ecol. Resour.">
        <title>The genomes of chicory, endive, great burdock and yacon provide insights into Asteraceae paleo-polyploidization history and plant inulin production.</title>
        <authorList>
            <person name="Fan W."/>
            <person name="Wang S."/>
            <person name="Wang H."/>
            <person name="Wang A."/>
            <person name="Jiang F."/>
            <person name="Liu H."/>
            <person name="Zhao H."/>
            <person name="Xu D."/>
            <person name="Zhang Y."/>
        </authorList>
    </citation>
    <scope>NUCLEOTIDE SEQUENCE [LARGE SCALE GENOMIC DNA]</scope>
    <source>
        <strain evidence="2">cv. Niubang</strain>
    </source>
</reference>
<dbReference type="EMBL" id="CM042061">
    <property type="protein sequence ID" value="KAI3672890.1"/>
    <property type="molecule type" value="Genomic_DNA"/>
</dbReference>
<protein>
    <submittedName>
        <fullName evidence="1">Uncharacterized protein</fullName>
    </submittedName>
</protein>
<accession>A0ACB8XRZ4</accession>
<gene>
    <name evidence="1" type="ORF">L6452_38990</name>
</gene>
<name>A0ACB8XRZ4_ARCLA</name>
<evidence type="ECO:0000313" key="1">
    <source>
        <dbReference type="EMBL" id="KAI3672890.1"/>
    </source>
</evidence>